<dbReference type="Gene3D" id="3.40.50.300">
    <property type="entry name" value="P-loop containing nucleotide triphosphate hydrolases"/>
    <property type="match status" value="2"/>
</dbReference>
<dbReference type="PANTHER" id="PTHR32114:SF2">
    <property type="entry name" value="ABC TRANSPORTER ABCH.3"/>
    <property type="match status" value="1"/>
</dbReference>
<comment type="caution">
    <text evidence="6">The sequence shown here is derived from an EMBL/GenBank/DDBJ whole genome shotgun (WGS) entry which is preliminary data.</text>
</comment>
<name>A0A4Q9DHJ8_9BACL</name>
<evidence type="ECO:0000256" key="1">
    <source>
        <dbReference type="ARBA" id="ARBA00006930"/>
    </source>
</evidence>
<comment type="subunit">
    <text evidence="2">Heterodimer of SbcC and SbcD.</text>
</comment>
<dbReference type="InterPro" id="IPR027417">
    <property type="entry name" value="P-loop_NTPase"/>
</dbReference>
<dbReference type="GO" id="GO:0006302">
    <property type="term" value="P:double-strand break repair"/>
    <property type="evidence" value="ECO:0007669"/>
    <property type="project" value="InterPro"/>
</dbReference>
<feature type="coiled-coil region" evidence="4">
    <location>
        <begin position="896"/>
        <end position="961"/>
    </location>
</feature>
<dbReference type="Pfam" id="PF13558">
    <property type="entry name" value="SbcC_Walker_B"/>
    <property type="match status" value="1"/>
</dbReference>
<dbReference type="RefSeq" id="WP_131017903.1">
    <property type="nucleotide sequence ID" value="NZ_SIRE01000032.1"/>
</dbReference>
<organism evidence="6 7">
    <name type="scientific">Paenibacillus thalictri</name>
    <dbReference type="NCBI Taxonomy" id="2527873"/>
    <lineage>
        <taxon>Bacteria</taxon>
        <taxon>Bacillati</taxon>
        <taxon>Bacillota</taxon>
        <taxon>Bacilli</taxon>
        <taxon>Bacillales</taxon>
        <taxon>Paenibacillaceae</taxon>
        <taxon>Paenibacillus</taxon>
    </lineage>
</organism>
<dbReference type="Pfam" id="PF13476">
    <property type="entry name" value="AAA_23"/>
    <property type="match status" value="1"/>
</dbReference>
<dbReference type="GO" id="GO:0016887">
    <property type="term" value="F:ATP hydrolysis activity"/>
    <property type="evidence" value="ECO:0007669"/>
    <property type="project" value="InterPro"/>
</dbReference>
<dbReference type="PANTHER" id="PTHR32114">
    <property type="entry name" value="ABC TRANSPORTER ABCH.3"/>
    <property type="match status" value="1"/>
</dbReference>
<feature type="coiled-coil region" evidence="4">
    <location>
        <begin position="636"/>
        <end position="684"/>
    </location>
</feature>
<dbReference type="Proteomes" id="UP000293142">
    <property type="component" value="Unassembled WGS sequence"/>
</dbReference>
<protein>
    <recommendedName>
        <fullName evidence="3">Nuclease SbcCD subunit C</fullName>
    </recommendedName>
</protein>
<comment type="similarity">
    <text evidence="1">Belongs to the SMC family. SbcC subfamily.</text>
</comment>
<evidence type="ECO:0000256" key="4">
    <source>
        <dbReference type="SAM" id="Coils"/>
    </source>
</evidence>
<proteinExistence type="inferred from homology"/>
<dbReference type="OrthoDB" id="9795626at2"/>
<sequence length="1147" mass="123888">MKPIHLQIAGLQSYRETQQIDFTALCGAGVFGIFGPTGSGKSSILDAMTLALFGSVERAAGGTQGIMNQAENVLSVSFTFQLQNAAGVQTYRVDRQFKRSGETSVNNTLSRIVQMEAQGPVVLADKAKDVTAQVQNILGLSMQDFTRAVVLPQGKFAEFLTLTGKDRRMMLQRLFHLENYGDQLSAKVASMYKEKDVAVKEIAAEQLGLGDASEEALASAKARWRAAEGGAEEVRVRLAAQEKHVEQSKQLKLWQEESEETLKRLTDADAKTPQVEELKRRLAFAERAEKARPYLEQQEYAERQVAERGEALRRETEAEAAAQNVFAHAQSGQLAADQSLAEHEAPLSVKISRLEQALQLEQELEADVLAERQHEEQALAQETELQTAKGSLLKETELRDKAVVRQAELKDQLKQAEVTADVRQSAQEAVQQQRELTRLEQELTAQDAELARQKDQLEANEVCSRQLREERSGLQERLADWQASCTEAAVQAQRLISGLDGLLAAAPALAEQLREADRAASLHRMAAELARGLQHGEPCPVCGACEHPLPAALPAAPAAAEAHEPLRELDALQAQARGALAGAQQLRYRLSGLLQQAAAAGAPAPGASGAAAGLAAQLDAAQREAAPAAEGDGVSVGAFRRQLQEAEDAASALSAQAAGLEPGLHGLLREAAQLDGALRDLQAAAQPLAAFAEGAAQKRAALADALAQRRDAWRAAFPQLAPEQAAQRLAELRGKDEQAEELRRRIDKSVPYIEERLAAIERQQRQAAALELALVERRAQLAAAQSRLAEKRRQLAALTGGERAAAQIAAATAQLAELRSAAAAAKLALDRAREAAQAAARVKAAAQQACASAEQLAAKAQSEWRQALAAAGFAGAQELRERLLPAADKAAWAAEAEAHDSALAQLKGKLAELQGKLQGRSIGADEWAELEAQLAGLREANEQALQLKAKAERDYEDLTAKHGRWNELEVRRLDYQTVLERLSKLQTVLRGNAFVEFVAEEQLMQVSRAASERLSVLTRGKYAIEVDSGGGFVIRDNAGGGVRRPVSTLSGGETFLTSLALALALSAQIQLKGQYPLEFFFLDEGFGTLDQELLETVIAALEKLHMDNLTVGVISHVPELKTRLPRRLIVDPAEPGGRGSRVRIETF</sequence>
<dbReference type="SUPFAM" id="SSF52540">
    <property type="entry name" value="P-loop containing nucleoside triphosphate hydrolases"/>
    <property type="match status" value="2"/>
</dbReference>
<feature type="domain" description="Rad50/SbcC-type AAA" evidence="5">
    <location>
        <begin position="6"/>
        <end position="242"/>
    </location>
</feature>
<keyword evidence="7" id="KW-1185">Reference proteome</keyword>
<dbReference type="InterPro" id="IPR038729">
    <property type="entry name" value="Rad50/SbcC_AAA"/>
</dbReference>
<evidence type="ECO:0000313" key="7">
    <source>
        <dbReference type="Proteomes" id="UP000293142"/>
    </source>
</evidence>
<evidence type="ECO:0000256" key="2">
    <source>
        <dbReference type="ARBA" id="ARBA00011322"/>
    </source>
</evidence>
<evidence type="ECO:0000259" key="5">
    <source>
        <dbReference type="Pfam" id="PF13476"/>
    </source>
</evidence>
<dbReference type="AlphaFoldDB" id="A0A4Q9DHJ8"/>
<dbReference type="EMBL" id="SIRE01000032">
    <property type="protein sequence ID" value="TBL70384.1"/>
    <property type="molecule type" value="Genomic_DNA"/>
</dbReference>
<feature type="coiled-coil region" evidence="4">
    <location>
        <begin position="753"/>
        <end position="863"/>
    </location>
</feature>
<evidence type="ECO:0000313" key="6">
    <source>
        <dbReference type="EMBL" id="TBL70384.1"/>
    </source>
</evidence>
<evidence type="ECO:0000256" key="3">
    <source>
        <dbReference type="ARBA" id="ARBA00013368"/>
    </source>
</evidence>
<feature type="coiled-coil region" evidence="4">
    <location>
        <begin position="399"/>
        <end position="484"/>
    </location>
</feature>
<keyword evidence="4" id="KW-0175">Coiled coil</keyword>
<accession>A0A4Q9DHJ8</accession>
<gene>
    <name evidence="6" type="ORF">EYB31_33225</name>
</gene>
<reference evidence="6 7" key="1">
    <citation type="submission" date="2019-02" db="EMBL/GenBank/DDBJ databases">
        <title>Paenibacillus sp. nov., isolated from surface-sterilized tissue of Thalictrum simplex L.</title>
        <authorList>
            <person name="Tuo L."/>
        </authorList>
    </citation>
    <scope>NUCLEOTIDE SEQUENCE [LARGE SCALE GENOMIC DNA]</scope>
    <source>
        <strain evidence="6 7">N2SHLJ1</strain>
    </source>
</reference>